<dbReference type="InterPro" id="IPR019197">
    <property type="entry name" value="Biotin-prot_ligase_N"/>
</dbReference>
<evidence type="ECO:0000259" key="3">
    <source>
        <dbReference type="Pfam" id="PF09825"/>
    </source>
</evidence>
<feature type="transmembrane region" description="Helical" evidence="2">
    <location>
        <begin position="116"/>
        <end position="139"/>
    </location>
</feature>
<keyword evidence="2" id="KW-0812">Transmembrane</keyword>
<dbReference type="STRING" id="98403.A0A151GYH4"/>
<evidence type="ECO:0000313" key="5">
    <source>
        <dbReference type="Proteomes" id="UP000076580"/>
    </source>
</evidence>
<dbReference type="AlphaFoldDB" id="A0A151GYH4"/>
<name>A0A151GYH4_DRECN</name>
<gene>
    <name evidence="4" type="ORF">DCS_03287</name>
</gene>
<accession>A0A151GYH4</accession>
<keyword evidence="5" id="KW-1185">Reference proteome</keyword>
<dbReference type="GeneID" id="63715930"/>
<keyword evidence="2" id="KW-0472">Membrane</keyword>
<dbReference type="Proteomes" id="UP000076580">
    <property type="component" value="Chromosome 01"/>
</dbReference>
<feature type="domain" description="Biotin-protein ligase N-terminal" evidence="3">
    <location>
        <begin position="151"/>
        <end position="244"/>
    </location>
</feature>
<dbReference type="SUPFAM" id="SSF52317">
    <property type="entry name" value="Class I glutamine amidotransferase-like"/>
    <property type="match status" value="1"/>
</dbReference>
<dbReference type="InParanoid" id="A0A151GYH4"/>
<evidence type="ECO:0000256" key="2">
    <source>
        <dbReference type="SAM" id="Phobius"/>
    </source>
</evidence>
<feature type="region of interest" description="Disordered" evidence="1">
    <location>
        <begin position="137"/>
        <end position="156"/>
    </location>
</feature>
<keyword evidence="2" id="KW-1133">Transmembrane helix</keyword>
<reference evidence="4 5" key="1">
    <citation type="journal article" date="2016" name="Sci. Rep.">
        <title>Insights into Adaptations to a Near-Obligate Nematode Endoparasitic Lifestyle from the Finished Genome of Drechmeria coniospora.</title>
        <authorList>
            <person name="Zhang L."/>
            <person name="Zhou Z."/>
            <person name="Guo Q."/>
            <person name="Fokkens L."/>
            <person name="Miskei M."/>
            <person name="Pocsi I."/>
            <person name="Zhang W."/>
            <person name="Chen M."/>
            <person name="Wang L."/>
            <person name="Sun Y."/>
            <person name="Donzelli B.G."/>
            <person name="Gibson D.M."/>
            <person name="Nelson D.R."/>
            <person name="Luo J.G."/>
            <person name="Rep M."/>
            <person name="Liu H."/>
            <person name="Yang S."/>
            <person name="Wang J."/>
            <person name="Krasnoff S.B."/>
            <person name="Xu Y."/>
            <person name="Molnar I."/>
            <person name="Lin M."/>
        </authorList>
    </citation>
    <scope>NUCLEOTIDE SEQUENCE [LARGE SCALE GENOMIC DNA]</scope>
    <source>
        <strain evidence="4 5">ARSEF 6962</strain>
    </source>
</reference>
<proteinExistence type="predicted"/>
<organism evidence="4 5">
    <name type="scientific">Drechmeria coniospora</name>
    <name type="common">Nematophagous fungus</name>
    <name type="synonym">Meria coniospora</name>
    <dbReference type="NCBI Taxonomy" id="98403"/>
    <lineage>
        <taxon>Eukaryota</taxon>
        <taxon>Fungi</taxon>
        <taxon>Dikarya</taxon>
        <taxon>Ascomycota</taxon>
        <taxon>Pezizomycotina</taxon>
        <taxon>Sordariomycetes</taxon>
        <taxon>Hypocreomycetidae</taxon>
        <taxon>Hypocreales</taxon>
        <taxon>Ophiocordycipitaceae</taxon>
        <taxon>Drechmeria</taxon>
    </lineage>
</organism>
<dbReference type="InterPro" id="IPR029062">
    <property type="entry name" value="Class_I_gatase-like"/>
</dbReference>
<comment type="caution">
    <text evidence="4">The sequence shown here is derived from an EMBL/GenBank/DDBJ whole genome shotgun (WGS) entry which is preliminary data.</text>
</comment>
<sequence>MAASCHPGPRHFLASPGRRALDVPKLIHGSPWAKQHVMRLPAGWLHEIRYAPRPALTAFDWARLMSPSGTCIIEPNEAHQDGRRDDFVAGHHCRIRSRIRRRASRAARPTSCSLSYALPFALLWFLTLAVMGVAAATAASGPEPPRRPRALVYRGSSTSRGLPEAVAQLLESSPRNFEVRFAGPDEAVDVTAESLSAVELYAQPGGPDLDDAWAETKAYASDIRDFVSRGGRYLGFCLGAYLAGRGPGFGLLPRGADTDSEHEQKGAQVKDDKDTIIQVDWTFAGATQAGRKVKNRWLYFQEGAVIQGLEESDTSYVLGRYSKSGGVASSLSKYGDGWVGLIGPHPEATEAWFSAYNIDSPDGLQYEIGYDLIEATMEGGKNAVSAASSSGAAKLRSPLGRLLRPWK</sequence>
<evidence type="ECO:0000256" key="1">
    <source>
        <dbReference type="SAM" id="MobiDB-lite"/>
    </source>
</evidence>
<dbReference type="RefSeq" id="XP_040661492.1">
    <property type="nucleotide sequence ID" value="XM_040800609.1"/>
</dbReference>
<dbReference type="Pfam" id="PF09825">
    <property type="entry name" value="BPL_N"/>
    <property type="match status" value="1"/>
</dbReference>
<protein>
    <recommendedName>
        <fullName evidence="3">Biotin-protein ligase N-terminal domain-containing protein</fullName>
    </recommendedName>
</protein>
<dbReference type="EMBL" id="LAYC01000001">
    <property type="protein sequence ID" value="KYK62140.1"/>
    <property type="molecule type" value="Genomic_DNA"/>
</dbReference>
<evidence type="ECO:0000313" key="4">
    <source>
        <dbReference type="EMBL" id="KYK62140.1"/>
    </source>
</evidence>